<dbReference type="EMBL" id="JBHRVV010000001">
    <property type="protein sequence ID" value="MFC3457886.1"/>
    <property type="molecule type" value="Genomic_DNA"/>
</dbReference>
<accession>A0ABV7PFD6</accession>
<dbReference type="Proteomes" id="UP001595665">
    <property type="component" value="Unassembled WGS sequence"/>
</dbReference>
<gene>
    <name evidence="7" type="ORF">ACFOPH_06455</name>
</gene>
<feature type="transmembrane region" description="Helical" evidence="6">
    <location>
        <begin position="20"/>
        <end position="40"/>
    </location>
</feature>
<proteinExistence type="inferred from homology"/>
<comment type="similarity">
    <text evidence="2 6">Belongs to the SURF1 family.</text>
</comment>
<keyword evidence="5 6" id="KW-0472">Membrane</keyword>
<evidence type="ECO:0000313" key="7">
    <source>
        <dbReference type="EMBL" id="MFC3457886.1"/>
    </source>
</evidence>
<dbReference type="InterPro" id="IPR045214">
    <property type="entry name" value="Surf1/Surf4"/>
</dbReference>
<evidence type="ECO:0000256" key="2">
    <source>
        <dbReference type="ARBA" id="ARBA00007165"/>
    </source>
</evidence>
<evidence type="ECO:0000256" key="1">
    <source>
        <dbReference type="ARBA" id="ARBA00004370"/>
    </source>
</evidence>
<protein>
    <recommendedName>
        <fullName evidence="6">SURF1-like protein</fullName>
    </recommendedName>
</protein>
<dbReference type="PANTHER" id="PTHR23427">
    <property type="entry name" value="SURFEIT LOCUS PROTEIN"/>
    <property type="match status" value="1"/>
</dbReference>
<dbReference type="PANTHER" id="PTHR23427:SF2">
    <property type="entry name" value="SURFEIT LOCUS PROTEIN 1"/>
    <property type="match status" value="1"/>
</dbReference>
<evidence type="ECO:0000256" key="6">
    <source>
        <dbReference type="RuleBase" id="RU363076"/>
    </source>
</evidence>
<comment type="caution">
    <text evidence="7">The sequence shown here is derived from an EMBL/GenBank/DDBJ whole genome shotgun (WGS) entry which is preliminary data.</text>
</comment>
<name>A0ABV7PFD6_9BURK</name>
<dbReference type="InterPro" id="IPR002994">
    <property type="entry name" value="Surf1/Shy1"/>
</dbReference>
<keyword evidence="8" id="KW-1185">Reference proteome</keyword>
<feature type="transmembrane region" description="Helical" evidence="6">
    <location>
        <begin position="248"/>
        <end position="269"/>
    </location>
</feature>
<dbReference type="RefSeq" id="WP_379734272.1">
    <property type="nucleotide sequence ID" value="NZ_JBHRVV010000001.1"/>
</dbReference>
<sequence length="287" mass="30454">MMSTHDQAAVRPRAIGRVILAILGLLLIVLFAGLGTWQVVRLQWKLALIERVESRVGAAPVSPPAPERWAQVTKDSDEYRHVRLAGRFLYDYTTPVQAVSELGAGFWLLTPLCTTDGSVVLVNRGFIPASGNTAQRYPARRAEGNPCAAAAGPAHTLTGLLRIAEPGGGFLRDNDPVRNRWFSRDVAAIAAARGLSPTASNGGPAVAPNGAPVIAPFFVDAARGQDPAGAPDQPVGGLTVISFQNNHLVYAITWYALALMVAGAWWYVARSGAKGEAARLEDNGSKV</sequence>
<dbReference type="PROSITE" id="PS50895">
    <property type="entry name" value="SURF1"/>
    <property type="match status" value="1"/>
</dbReference>
<reference evidence="8" key="1">
    <citation type="journal article" date="2019" name="Int. J. Syst. Evol. Microbiol.">
        <title>The Global Catalogue of Microorganisms (GCM) 10K type strain sequencing project: providing services to taxonomists for standard genome sequencing and annotation.</title>
        <authorList>
            <consortium name="The Broad Institute Genomics Platform"/>
            <consortium name="The Broad Institute Genome Sequencing Center for Infectious Disease"/>
            <person name="Wu L."/>
            <person name="Ma J."/>
        </authorList>
    </citation>
    <scope>NUCLEOTIDE SEQUENCE [LARGE SCALE GENOMIC DNA]</scope>
    <source>
        <strain evidence="8">CCM 7480</strain>
    </source>
</reference>
<dbReference type="CDD" id="cd06662">
    <property type="entry name" value="SURF1"/>
    <property type="match status" value="1"/>
</dbReference>
<keyword evidence="4 6" id="KW-1133">Transmembrane helix</keyword>
<evidence type="ECO:0000256" key="5">
    <source>
        <dbReference type="ARBA" id="ARBA00023136"/>
    </source>
</evidence>
<dbReference type="Pfam" id="PF02104">
    <property type="entry name" value="SURF1"/>
    <property type="match status" value="1"/>
</dbReference>
<evidence type="ECO:0000256" key="3">
    <source>
        <dbReference type="ARBA" id="ARBA00022692"/>
    </source>
</evidence>
<keyword evidence="6" id="KW-1003">Cell membrane</keyword>
<organism evidence="7 8">
    <name type="scientific">Massilia haematophila</name>
    <dbReference type="NCBI Taxonomy" id="457923"/>
    <lineage>
        <taxon>Bacteria</taxon>
        <taxon>Pseudomonadati</taxon>
        <taxon>Pseudomonadota</taxon>
        <taxon>Betaproteobacteria</taxon>
        <taxon>Burkholderiales</taxon>
        <taxon>Oxalobacteraceae</taxon>
        <taxon>Telluria group</taxon>
        <taxon>Massilia</taxon>
    </lineage>
</organism>
<comment type="subcellular location">
    <subcellularLocation>
        <location evidence="6">Cell membrane</location>
        <topology evidence="6">Multi-pass membrane protein</topology>
    </subcellularLocation>
    <subcellularLocation>
        <location evidence="1">Membrane</location>
    </subcellularLocation>
</comment>
<evidence type="ECO:0000256" key="4">
    <source>
        <dbReference type="ARBA" id="ARBA00022989"/>
    </source>
</evidence>
<evidence type="ECO:0000313" key="8">
    <source>
        <dbReference type="Proteomes" id="UP001595665"/>
    </source>
</evidence>
<keyword evidence="3 6" id="KW-0812">Transmembrane</keyword>